<feature type="domain" description="Bvu-2165-like IHF-HU-like DNA-binding" evidence="3">
    <location>
        <begin position="15"/>
        <end position="130"/>
    </location>
</feature>
<dbReference type="AlphaFoldDB" id="A0A0F5JDL6"/>
<evidence type="ECO:0000259" key="2">
    <source>
        <dbReference type="Pfam" id="PF14734"/>
    </source>
</evidence>
<protein>
    <submittedName>
        <fullName evidence="4">Uncharacterized protein</fullName>
    </submittedName>
</protein>
<dbReference type="CDD" id="cd12843">
    <property type="entry name" value="Bvu_2165_C_like"/>
    <property type="match status" value="1"/>
</dbReference>
<dbReference type="PATRIC" id="fig|1203610.3.peg.3122"/>
<proteinExistence type="predicted"/>
<dbReference type="Gene3D" id="2.70.50.70">
    <property type="match status" value="1"/>
</dbReference>
<dbReference type="InterPro" id="IPR049893">
    <property type="entry name" value="Bvu_2165-like_IHF-HU-DNA_bdg"/>
</dbReference>
<reference evidence="4 5" key="1">
    <citation type="submission" date="2013-04" db="EMBL/GenBank/DDBJ databases">
        <title>The Genome Sequence of Parabacteroides gordonii DSM 23371.</title>
        <authorList>
            <consortium name="The Broad Institute Genomics Platform"/>
            <person name="Earl A."/>
            <person name="Ward D."/>
            <person name="Feldgarden M."/>
            <person name="Gevers D."/>
            <person name="Martens E."/>
            <person name="Sakamoto M."/>
            <person name="Benno Y."/>
            <person name="Suzuki N."/>
            <person name="Matsunaga N."/>
            <person name="Koshihara K."/>
            <person name="Seki M."/>
            <person name="Komiya H."/>
            <person name="Walker B."/>
            <person name="Young S."/>
            <person name="Zeng Q."/>
            <person name="Gargeya S."/>
            <person name="Fitzgerald M."/>
            <person name="Haas B."/>
            <person name="Abouelleil A."/>
            <person name="Allen A.W."/>
            <person name="Alvarado L."/>
            <person name="Arachchi H.M."/>
            <person name="Berlin A.M."/>
            <person name="Chapman S.B."/>
            <person name="Gainer-Dewar J."/>
            <person name="Goldberg J."/>
            <person name="Griggs A."/>
            <person name="Gujja S."/>
            <person name="Hansen M."/>
            <person name="Howarth C."/>
            <person name="Imamovic A."/>
            <person name="Ireland A."/>
            <person name="Larimer J."/>
            <person name="McCowan C."/>
            <person name="Murphy C."/>
            <person name="Pearson M."/>
            <person name="Poon T.W."/>
            <person name="Priest M."/>
            <person name="Roberts A."/>
            <person name="Saif S."/>
            <person name="Shea T."/>
            <person name="Sisk P."/>
            <person name="Sykes S."/>
            <person name="Wortman J."/>
            <person name="Nusbaum C."/>
            <person name="Birren B."/>
        </authorList>
    </citation>
    <scope>NUCLEOTIDE SEQUENCE [LARGE SCALE GENOMIC DNA]</scope>
    <source>
        <strain evidence="4 5">MS-1</strain>
    </source>
</reference>
<dbReference type="RefSeq" id="WP_028728701.1">
    <property type="nucleotide sequence ID" value="NZ_AUAE01000036.1"/>
</dbReference>
<name>A0A0F5JDL6_9BACT</name>
<dbReference type="EMBL" id="AQHW01000015">
    <property type="protein sequence ID" value="KKB55585.1"/>
    <property type="molecule type" value="Genomic_DNA"/>
</dbReference>
<keyword evidence="5" id="KW-1185">Reference proteome</keyword>
<dbReference type="Proteomes" id="UP000033035">
    <property type="component" value="Unassembled WGS sequence"/>
</dbReference>
<feature type="region of interest" description="Disordered" evidence="1">
    <location>
        <begin position="249"/>
        <end position="268"/>
    </location>
</feature>
<dbReference type="Pfam" id="PF14734">
    <property type="entry name" value="DUF4469"/>
    <property type="match status" value="1"/>
</dbReference>
<dbReference type="InterPro" id="IPR027824">
    <property type="entry name" value="DUF4469"/>
</dbReference>
<feature type="domain" description="DUF4469" evidence="2">
    <location>
        <begin position="143"/>
        <end position="235"/>
    </location>
</feature>
<dbReference type="HOGENOM" id="CLU_092785_0_0_10"/>
<organism evidence="4 5">
    <name type="scientific">Parabacteroides gordonii MS-1 = DSM 23371</name>
    <dbReference type="NCBI Taxonomy" id="1203610"/>
    <lineage>
        <taxon>Bacteria</taxon>
        <taxon>Pseudomonadati</taxon>
        <taxon>Bacteroidota</taxon>
        <taxon>Bacteroidia</taxon>
        <taxon>Bacteroidales</taxon>
        <taxon>Tannerellaceae</taxon>
        <taxon>Parabacteroides</taxon>
    </lineage>
</organism>
<dbReference type="STRING" id="1203610.HMPREF1536_03056"/>
<sequence>MAKNVKPGKLRGNTYPNKLTKDENDSTLNIIGGMSYGLSDLAQLLVKSGITLLREDQLVDGFRLMAEKGIEMGLMGNNINFEYFTLRFGVKGVFDTPNEPFTRSKHEVTAYMSVGTDVQKAMKETLVENMGPAQNFAQMETFINTVNGEVNKTVTSGQVLDVRGVNLSIKGDDPSVGIYLQKEGDTDEKRIKVTLLLTNEPKHLMFMVPTGLTNGSIYRMVHISQAGSGTATARMLKTPRINFSNITLKATDGTPESGEGEDDRPVIE</sequence>
<evidence type="ECO:0000313" key="5">
    <source>
        <dbReference type="Proteomes" id="UP000033035"/>
    </source>
</evidence>
<comment type="caution">
    <text evidence="4">The sequence shown here is derived from an EMBL/GenBank/DDBJ whole genome shotgun (WGS) entry which is preliminary data.</text>
</comment>
<dbReference type="Pfam" id="PF14848">
    <property type="entry name" value="HU-DNA_bdg"/>
    <property type="match status" value="1"/>
</dbReference>
<feature type="region of interest" description="Disordered" evidence="1">
    <location>
        <begin position="1"/>
        <end position="20"/>
    </location>
</feature>
<gene>
    <name evidence="4" type="ORF">HMPREF1536_03056</name>
</gene>
<evidence type="ECO:0000256" key="1">
    <source>
        <dbReference type="SAM" id="MobiDB-lite"/>
    </source>
</evidence>
<evidence type="ECO:0000259" key="3">
    <source>
        <dbReference type="Pfam" id="PF14848"/>
    </source>
</evidence>
<accession>A0A0F5JDL6</accession>
<evidence type="ECO:0000313" key="4">
    <source>
        <dbReference type="EMBL" id="KKB55585.1"/>
    </source>
</evidence>